<feature type="transmembrane region" description="Helical" evidence="1">
    <location>
        <begin position="138"/>
        <end position="156"/>
    </location>
</feature>
<feature type="transmembrane region" description="Helical" evidence="1">
    <location>
        <begin position="194"/>
        <end position="216"/>
    </location>
</feature>
<dbReference type="Proteomes" id="UP001597012">
    <property type="component" value="Unassembled WGS sequence"/>
</dbReference>
<keyword evidence="1" id="KW-1133">Transmembrane helix</keyword>
<feature type="transmembrane region" description="Helical" evidence="1">
    <location>
        <begin position="58"/>
        <end position="80"/>
    </location>
</feature>
<dbReference type="EMBL" id="JBHTHY010000014">
    <property type="protein sequence ID" value="MFD0798943.1"/>
    <property type="molecule type" value="Genomic_DNA"/>
</dbReference>
<reference evidence="3" key="1">
    <citation type="journal article" date="2019" name="Int. J. Syst. Evol. Microbiol.">
        <title>The Global Catalogue of Microorganisms (GCM) 10K type strain sequencing project: providing services to taxonomists for standard genome sequencing and annotation.</title>
        <authorList>
            <consortium name="The Broad Institute Genomics Platform"/>
            <consortium name="The Broad Institute Genome Sequencing Center for Infectious Disease"/>
            <person name="Wu L."/>
            <person name="Ma J."/>
        </authorList>
    </citation>
    <scope>NUCLEOTIDE SEQUENCE [LARGE SCALE GENOMIC DNA]</scope>
    <source>
        <strain evidence="3">CCUG 61948</strain>
    </source>
</reference>
<dbReference type="RefSeq" id="WP_379935848.1">
    <property type="nucleotide sequence ID" value="NZ_JBHTHY010000014.1"/>
</dbReference>
<gene>
    <name evidence="2" type="ORF">ACFQZJ_15835</name>
</gene>
<dbReference type="InterPro" id="IPR025367">
    <property type="entry name" value="DUF4271"/>
</dbReference>
<evidence type="ECO:0000313" key="3">
    <source>
        <dbReference type="Proteomes" id="UP001597012"/>
    </source>
</evidence>
<accession>A0ABW3B823</accession>
<proteinExistence type="predicted"/>
<name>A0ABW3B823_9FLAO</name>
<keyword evidence="1" id="KW-0812">Transmembrane</keyword>
<organism evidence="2 3">
    <name type="scientific">Maribacter chungangensis</name>
    <dbReference type="NCBI Taxonomy" id="1069117"/>
    <lineage>
        <taxon>Bacteria</taxon>
        <taxon>Pseudomonadati</taxon>
        <taxon>Bacteroidota</taxon>
        <taxon>Flavobacteriia</taxon>
        <taxon>Flavobacteriales</taxon>
        <taxon>Flavobacteriaceae</taxon>
        <taxon>Maribacter</taxon>
    </lineage>
</organism>
<sequence>MNPILRTPESLDWITLLIFGSLIFVIIAKSLYYVRFLNFMVLPFNNKYIFMYNKKERLVHRFHVLFTIFQVINTALFLFFVNKHLLASGAGDSPYLFPLVLIGIFLFLLIKTVLQLANGSIFGSQSTISEIIFKKTSYLNYGGILFFMANLLLAYVTISPTVVIFITIFLFLGINIIGWVLVLKNYQNFIANYFFYFILYLCTLEIAPLVIIGSLLK</sequence>
<evidence type="ECO:0000256" key="1">
    <source>
        <dbReference type="SAM" id="Phobius"/>
    </source>
</evidence>
<keyword evidence="3" id="KW-1185">Reference proteome</keyword>
<protein>
    <submittedName>
        <fullName evidence="2">DUF4271 domain-containing protein</fullName>
    </submittedName>
</protein>
<keyword evidence="1" id="KW-0472">Membrane</keyword>
<evidence type="ECO:0000313" key="2">
    <source>
        <dbReference type="EMBL" id="MFD0798943.1"/>
    </source>
</evidence>
<feature type="transmembrane region" description="Helical" evidence="1">
    <location>
        <begin position="95"/>
        <end position="117"/>
    </location>
</feature>
<feature type="transmembrane region" description="Helical" evidence="1">
    <location>
        <begin position="162"/>
        <end position="182"/>
    </location>
</feature>
<feature type="transmembrane region" description="Helical" evidence="1">
    <location>
        <begin position="13"/>
        <end position="37"/>
    </location>
</feature>
<dbReference type="Pfam" id="PF14093">
    <property type="entry name" value="DUF4271"/>
    <property type="match status" value="1"/>
</dbReference>
<comment type="caution">
    <text evidence="2">The sequence shown here is derived from an EMBL/GenBank/DDBJ whole genome shotgun (WGS) entry which is preliminary data.</text>
</comment>